<feature type="region of interest" description="Disordered" evidence="16">
    <location>
        <begin position="778"/>
        <end position="852"/>
    </location>
</feature>
<dbReference type="SUPFAM" id="SSF55486">
    <property type="entry name" value="Metalloproteases ('zincins'), catalytic domain"/>
    <property type="match status" value="1"/>
</dbReference>
<dbReference type="InterPro" id="IPR024077">
    <property type="entry name" value="Neurolysin/TOP_dom2"/>
</dbReference>
<dbReference type="Gene3D" id="3.40.390.10">
    <property type="entry name" value="Collagenase (Catalytic Domain)"/>
    <property type="match status" value="1"/>
</dbReference>
<dbReference type="InterPro" id="IPR024079">
    <property type="entry name" value="MetalloPept_cat_dom_sf"/>
</dbReference>
<evidence type="ECO:0000256" key="1">
    <source>
        <dbReference type="ARBA" id="ARBA00000436"/>
    </source>
</evidence>
<dbReference type="GeneID" id="87902376"/>
<feature type="compositionally biased region" description="Low complexity" evidence="16">
    <location>
        <begin position="839"/>
        <end position="850"/>
    </location>
</feature>
<dbReference type="CDD" id="cd06457">
    <property type="entry name" value="M3A_MIP"/>
    <property type="match status" value="1"/>
</dbReference>
<dbReference type="InterPro" id="IPR001567">
    <property type="entry name" value="Pept_M3A_M3B_dom"/>
</dbReference>
<feature type="domain" description="Peptidase M3A/M3B catalytic" evidence="17">
    <location>
        <begin position="291"/>
        <end position="779"/>
    </location>
</feature>
<evidence type="ECO:0000313" key="18">
    <source>
        <dbReference type="EMBL" id="KAK4659475.1"/>
    </source>
</evidence>
<comment type="subcellular location">
    <subcellularLocation>
        <location evidence="2">Mitochondrion matrix</location>
    </subcellularLocation>
</comment>
<dbReference type="EC" id="3.4.24.59" evidence="4"/>
<name>A0ABR0GUQ0_9PEZI</name>
<dbReference type="PANTHER" id="PTHR11804">
    <property type="entry name" value="PROTEASE M3 THIMET OLIGOPEPTIDASE-RELATED"/>
    <property type="match status" value="1"/>
</dbReference>
<evidence type="ECO:0000256" key="14">
    <source>
        <dbReference type="ARBA" id="ARBA00032470"/>
    </source>
</evidence>
<keyword evidence="9 15" id="KW-0862">Zinc</keyword>
<comment type="catalytic activity">
    <reaction evidence="1">
        <text>Release of an N-terminal octapeptide as second stage of processing of some proteins imported into the mitochondrion.</text>
        <dbReference type="EC" id="3.4.24.59"/>
    </reaction>
</comment>
<accession>A0ABR0GUQ0</accession>
<keyword evidence="6 15" id="KW-0645">Protease</keyword>
<organism evidence="18 19">
    <name type="scientific">Podospora pseudocomata</name>
    <dbReference type="NCBI Taxonomy" id="2093779"/>
    <lineage>
        <taxon>Eukaryota</taxon>
        <taxon>Fungi</taxon>
        <taxon>Dikarya</taxon>
        <taxon>Ascomycota</taxon>
        <taxon>Pezizomycotina</taxon>
        <taxon>Sordariomycetes</taxon>
        <taxon>Sordariomycetidae</taxon>
        <taxon>Sordariales</taxon>
        <taxon>Podosporaceae</taxon>
        <taxon>Podospora</taxon>
    </lineage>
</organism>
<keyword evidence="12" id="KW-0496">Mitochondrion</keyword>
<keyword evidence="19" id="KW-1185">Reference proteome</keyword>
<sequence length="1101" mass="125534">MLKSIQSQLLRSTRLRRPICSSCCLSHTQRRWLSVDALGPVSAFIHTPPKGYERHDDLLLRDIFDSSTHWKEFSAPPYINKPVGLFRNQYLRTPSGFLTFAQVSLKRARATVDKVLSAKTVEEYRGVVRQLDRLSDILCRVLDMCDFVRVTHPELLTQRSADQAWDLVYQYMNELNTMTGLYDQLIKAMSNPDVTSVWSEEEKAVAEVLRLDFTKSAVNLSQRHRERFVWLSSQISTVGSRFIQGMKPEYPEITVPSSKLMGMDPVEVRSATRFGQTTLETLGSKATLALRTVKDPEVRRALYHASRTASTRSVAMLEHMVKLRGELADLSGFESYGHLALRDRMMAKSPEAVDQFLRALAHSNGHKAKTELAELRMLKERETGKSEEVYPWDKDYYQEALRRSERAPTRSDDLSAYFSVGVVMQGLSRLFTQLYGIRFVPTQTLPGETWHPDVRRLDVVSDTDGVVAVLYCDLFYRPDKSPNPAHFTLRCSREISAEEVDEIWLESKHDPDAQSFPSPEQAANDGMMYSKRGKAVMQLPTIALVCDFPQAARDQSALLNFYELETLFHEMGHAIHSILARTSFQNVSGTRCATDLAELPSTLMEFFAADPAVLALFARHYQTNEPLPYKLVTQKLHQARRFEGLDTENQIIMAMLDQRLHSAEANRPGFDSTKIFHQIQRELSSMQPDPEDTRWQGFFGHLSGYGSTYYSYLFDKVLAQRVWDVVFSGGANGLALDRQNGERLKESLLKWGGGRDPWTCLSDVLKDERLADGGEKAMALADIHPSNPERESRESIKRKSQSMSSDSSPLTGQSISAAVGNGDSPVPNKKSRREHGQTNNGQSLLNSQSNRPEGNYKACKRCNSLFVQRHLEAADKTVPYHERTNLFCARCFMRLYICETRFEMTDLEARCGQFDDDANDGIHENWAVRVMIRSLSSEGHKIVKAATTPKTKELLEEQEWTRIISHLDRTLNWNAENDIDLELDWKEWRTNAHRWTGIVTTKLLLTFFDQETRRDSDWKCGGYCSHCEHFPGQPLGHFHERVVLGNFPERGVLGPEQPSQHWTEDDKLSNLTWDEWLADYDKSKGYDQAMIDNLAALDSQP</sequence>
<evidence type="ECO:0000256" key="6">
    <source>
        <dbReference type="ARBA" id="ARBA00022670"/>
    </source>
</evidence>
<dbReference type="EMBL" id="JAFFHA010000001">
    <property type="protein sequence ID" value="KAK4659475.1"/>
    <property type="molecule type" value="Genomic_DNA"/>
</dbReference>
<comment type="caution">
    <text evidence="18">The sequence shown here is derived from an EMBL/GenBank/DDBJ whole genome shotgun (WGS) entry which is preliminary data.</text>
</comment>
<evidence type="ECO:0000256" key="5">
    <source>
        <dbReference type="ARBA" id="ARBA00018046"/>
    </source>
</evidence>
<proteinExistence type="inferred from homology"/>
<comment type="cofactor">
    <cofactor evidence="15">
        <name>Zn(2+)</name>
        <dbReference type="ChEBI" id="CHEBI:29105"/>
    </cofactor>
    <text evidence="15">Binds 1 zinc ion.</text>
</comment>
<keyword evidence="8 15" id="KW-0378">Hydrolase</keyword>
<protein>
    <recommendedName>
        <fullName evidence="5">Mitochondrial intermediate peptidase</fullName>
        <ecNumber evidence="4">3.4.24.59</ecNumber>
    </recommendedName>
    <alternativeName>
        <fullName evidence="14">Octapeptidyl aminopeptidase</fullName>
    </alternativeName>
</protein>
<reference evidence="18 19" key="1">
    <citation type="journal article" date="2023" name="bioRxiv">
        <title>High-quality genome assemblies of four members of thePodospora anserinaspecies complex.</title>
        <authorList>
            <person name="Ament-Velasquez S.L."/>
            <person name="Vogan A.A."/>
            <person name="Wallerman O."/>
            <person name="Hartmann F."/>
            <person name="Gautier V."/>
            <person name="Silar P."/>
            <person name="Giraud T."/>
            <person name="Johannesson H."/>
        </authorList>
    </citation>
    <scope>NUCLEOTIDE SEQUENCE [LARGE SCALE GENOMIC DNA]</scope>
    <source>
        <strain evidence="18 19">CBS 415.72m</strain>
    </source>
</reference>
<comment type="similarity">
    <text evidence="3 15">Belongs to the peptidase M3 family.</text>
</comment>
<keyword evidence="11 15" id="KW-0482">Metalloprotease</keyword>
<evidence type="ECO:0000256" key="10">
    <source>
        <dbReference type="ARBA" id="ARBA00022946"/>
    </source>
</evidence>
<evidence type="ECO:0000256" key="7">
    <source>
        <dbReference type="ARBA" id="ARBA00022723"/>
    </source>
</evidence>
<dbReference type="PANTHER" id="PTHR11804:SF79">
    <property type="entry name" value="MITOCHONDRIAL INTERMEDIATE PEPTIDASE"/>
    <property type="match status" value="1"/>
</dbReference>
<dbReference type="InterPro" id="IPR045090">
    <property type="entry name" value="Pept_M3A_M3B"/>
</dbReference>
<evidence type="ECO:0000256" key="16">
    <source>
        <dbReference type="SAM" id="MobiDB-lite"/>
    </source>
</evidence>
<gene>
    <name evidence="18" type="primary">OCT1</name>
    <name evidence="18" type="ORF">QC762_0009150</name>
</gene>
<evidence type="ECO:0000256" key="13">
    <source>
        <dbReference type="ARBA" id="ARBA00025208"/>
    </source>
</evidence>
<evidence type="ECO:0000256" key="8">
    <source>
        <dbReference type="ARBA" id="ARBA00022801"/>
    </source>
</evidence>
<evidence type="ECO:0000313" key="19">
    <source>
        <dbReference type="Proteomes" id="UP001323405"/>
    </source>
</evidence>
<evidence type="ECO:0000256" key="15">
    <source>
        <dbReference type="RuleBase" id="RU003435"/>
    </source>
</evidence>
<keyword evidence="7 15" id="KW-0479">Metal-binding</keyword>
<comment type="function">
    <text evidence="13">Cleaves proteins, imported into the mitochondrion, to their mature size. While most mitochondrial precursor proteins are processed to the mature form in one step by mitochondrial processing peptidase (MPP), the sequential cleavage by MIP of an octapeptide after initial processing by MPP is a required step for a subgroup of nuclear-encoded precursor proteins destined for the matrix or the inner membrane.</text>
</comment>
<evidence type="ECO:0000256" key="12">
    <source>
        <dbReference type="ARBA" id="ARBA00023128"/>
    </source>
</evidence>
<dbReference type="GO" id="GO:0004222">
    <property type="term" value="F:metalloendopeptidase activity"/>
    <property type="evidence" value="ECO:0007669"/>
    <property type="project" value="UniProtKB-EC"/>
</dbReference>
<evidence type="ECO:0000256" key="3">
    <source>
        <dbReference type="ARBA" id="ARBA00006040"/>
    </source>
</evidence>
<dbReference type="RefSeq" id="XP_062748446.1">
    <property type="nucleotide sequence ID" value="XM_062882877.1"/>
</dbReference>
<dbReference type="InterPro" id="IPR033851">
    <property type="entry name" value="M3A_MIP"/>
</dbReference>
<evidence type="ECO:0000259" key="17">
    <source>
        <dbReference type="Pfam" id="PF01432"/>
    </source>
</evidence>
<dbReference type="Pfam" id="PF01432">
    <property type="entry name" value="Peptidase_M3"/>
    <property type="match status" value="1"/>
</dbReference>
<evidence type="ECO:0000256" key="11">
    <source>
        <dbReference type="ARBA" id="ARBA00023049"/>
    </source>
</evidence>
<feature type="compositionally biased region" description="Basic and acidic residues" evidence="16">
    <location>
        <begin position="787"/>
        <end position="797"/>
    </location>
</feature>
<evidence type="ECO:0000256" key="9">
    <source>
        <dbReference type="ARBA" id="ARBA00022833"/>
    </source>
</evidence>
<keyword evidence="10" id="KW-0809">Transit peptide</keyword>
<evidence type="ECO:0000256" key="4">
    <source>
        <dbReference type="ARBA" id="ARBA00012441"/>
    </source>
</evidence>
<dbReference type="Proteomes" id="UP001323405">
    <property type="component" value="Unassembled WGS sequence"/>
</dbReference>
<evidence type="ECO:0000256" key="2">
    <source>
        <dbReference type="ARBA" id="ARBA00004305"/>
    </source>
</evidence>
<dbReference type="Gene3D" id="1.10.1370.10">
    <property type="entry name" value="Neurolysin, domain 3"/>
    <property type="match status" value="1"/>
</dbReference>